<evidence type="ECO:0000313" key="1">
    <source>
        <dbReference type="EMBL" id="DAE01971.1"/>
    </source>
</evidence>
<dbReference type="CDD" id="cd08054">
    <property type="entry name" value="gp6"/>
    <property type="match status" value="1"/>
</dbReference>
<proteinExistence type="predicted"/>
<dbReference type="Gene3D" id="1.10.3230.30">
    <property type="entry name" value="Phage gp6-like head-tail connector protein"/>
    <property type="match status" value="1"/>
</dbReference>
<dbReference type="InterPro" id="IPR021146">
    <property type="entry name" value="Phage_gp6-like_head-tail"/>
</dbReference>
<sequence>MVILEDLKLFLRIDEDITDDDQYLEESIIAATIYIEQMTGKPYKKDPLYDRAITYMVAHWYENRDINSTKTFVHDLPYTLTPIIQHIALSQAYLTAKEIEDSKKQIDEVNTHA</sequence>
<dbReference type="InterPro" id="IPR006450">
    <property type="entry name" value="Phage_HK97_gp6-like"/>
</dbReference>
<dbReference type="Pfam" id="PF05135">
    <property type="entry name" value="Phage_connect_1"/>
    <property type="match status" value="1"/>
</dbReference>
<reference evidence="1" key="1">
    <citation type="journal article" date="2021" name="Proc. Natl. Acad. Sci. U.S.A.">
        <title>A Catalog of Tens of Thousands of Viruses from Human Metagenomes Reveals Hidden Associations with Chronic Diseases.</title>
        <authorList>
            <person name="Tisza M.J."/>
            <person name="Buck C.B."/>
        </authorList>
    </citation>
    <scope>NUCLEOTIDE SEQUENCE</scope>
    <source>
        <strain evidence="1">Ctiam3</strain>
    </source>
</reference>
<organism evidence="1">
    <name type="scientific">Siphoviridae sp. ctiam3</name>
    <dbReference type="NCBI Taxonomy" id="2825624"/>
    <lineage>
        <taxon>Viruses</taxon>
        <taxon>Duplodnaviria</taxon>
        <taxon>Heunggongvirae</taxon>
        <taxon>Uroviricota</taxon>
        <taxon>Caudoviricetes</taxon>
    </lineage>
</organism>
<dbReference type="NCBIfam" id="TIGR01560">
    <property type="entry name" value="put_DNA_pack"/>
    <property type="match status" value="1"/>
</dbReference>
<name>A0A8S5P6B1_9CAUD</name>
<accession>A0A8S5P6B1</accession>
<protein>
    <submittedName>
        <fullName evidence="1">Head tail connector</fullName>
    </submittedName>
</protein>
<dbReference type="EMBL" id="BK015338">
    <property type="protein sequence ID" value="DAE01971.1"/>
    <property type="molecule type" value="Genomic_DNA"/>
</dbReference>